<sequence length="322" mass="35452">MAVRMIALLLFLALLVPAARPWGFFAKRSAASSWGAQHRRAQDVLLRNAGMGFGGGDPGLGLGSSQKISIATDGVEKMRVIMQAMLEADEEQILAVMGENVRFLLDPKTPERFKKARSYYPHVADDELDDVFTAIIDFLEEFVNTTAGVERSYQEMVRALIEAAKEGDDAFNAKINSFGAALNFQFLQYLDGEMERMSKIEEAASGVPTTDENAPNIALLRMLRVRVNATLDEAFGPYFAELTRILAIEDDAVRQRAFLSSSTLDGSAEEGEDVKGGLVKLLKYIKAEMEEGKDDGASTVDKAVLLKRINDMLELAETIRDV</sequence>
<name>A0A7S1XRM3_9STRA</name>
<dbReference type="EMBL" id="HBGJ01018836">
    <property type="protein sequence ID" value="CAD9253729.1"/>
    <property type="molecule type" value="Transcribed_RNA"/>
</dbReference>
<gene>
    <name evidence="2" type="ORF">PPAR1163_LOCUS12096</name>
</gene>
<reference evidence="2" key="1">
    <citation type="submission" date="2021-01" db="EMBL/GenBank/DDBJ databases">
        <authorList>
            <person name="Corre E."/>
            <person name="Pelletier E."/>
            <person name="Niang G."/>
            <person name="Scheremetjew M."/>
            <person name="Finn R."/>
            <person name="Kale V."/>
            <person name="Holt S."/>
            <person name="Cochrane G."/>
            <person name="Meng A."/>
            <person name="Brown T."/>
            <person name="Cohen L."/>
        </authorList>
    </citation>
    <scope>NUCLEOTIDE SEQUENCE</scope>
    <source>
        <strain evidence="2">CCMP2877</strain>
    </source>
</reference>
<evidence type="ECO:0000256" key="1">
    <source>
        <dbReference type="SAM" id="SignalP"/>
    </source>
</evidence>
<feature type="signal peptide" evidence="1">
    <location>
        <begin position="1"/>
        <end position="21"/>
    </location>
</feature>
<accession>A0A7S1XRM3</accession>
<organism evidence="2">
    <name type="scientific">Phaeomonas parva</name>
    <dbReference type="NCBI Taxonomy" id="124430"/>
    <lineage>
        <taxon>Eukaryota</taxon>
        <taxon>Sar</taxon>
        <taxon>Stramenopiles</taxon>
        <taxon>Ochrophyta</taxon>
        <taxon>Pinguiophyceae</taxon>
        <taxon>Pinguiochrysidales</taxon>
        <taxon>Pinguiochrysidaceae</taxon>
        <taxon>Phaeomonas</taxon>
    </lineage>
</organism>
<protein>
    <submittedName>
        <fullName evidence="2">Uncharacterized protein</fullName>
    </submittedName>
</protein>
<proteinExistence type="predicted"/>
<keyword evidence="1" id="KW-0732">Signal</keyword>
<dbReference type="AlphaFoldDB" id="A0A7S1XRM3"/>
<feature type="chain" id="PRO_5031393858" evidence="1">
    <location>
        <begin position="22"/>
        <end position="322"/>
    </location>
</feature>
<evidence type="ECO:0000313" key="2">
    <source>
        <dbReference type="EMBL" id="CAD9253729.1"/>
    </source>
</evidence>